<dbReference type="SUPFAM" id="SSF48208">
    <property type="entry name" value="Six-hairpin glycosidases"/>
    <property type="match status" value="1"/>
</dbReference>
<protein>
    <submittedName>
        <fullName evidence="3">Amylo-alpha-16-glucosidase</fullName>
    </submittedName>
</protein>
<dbReference type="GO" id="GO:0005975">
    <property type="term" value="P:carbohydrate metabolic process"/>
    <property type="evidence" value="ECO:0007669"/>
    <property type="project" value="InterPro"/>
</dbReference>
<dbReference type="RefSeq" id="WP_015882452.1">
    <property type="nucleotide sequence ID" value="NC_012669.1"/>
</dbReference>
<dbReference type="eggNOG" id="COG3408">
    <property type="taxonomic scope" value="Bacteria"/>
</dbReference>
<dbReference type="InterPro" id="IPR054491">
    <property type="entry name" value="MGH1-like_GH"/>
</dbReference>
<dbReference type="Proteomes" id="UP000007962">
    <property type="component" value="Chromosome"/>
</dbReference>
<evidence type="ECO:0000313" key="4">
    <source>
        <dbReference type="Proteomes" id="UP000007962"/>
    </source>
</evidence>
<evidence type="ECO:0000259" key="1">
    <source>
        <dbReference type="Pfam" id="PF14742"/>
    </source>
</evidence>
<dbReference type="InterPro" id="IPR032856">
    <property type="entry name" value="GDE_N_bis"/>
</dbReference>
<dbReference type="Pfam" id="PF22422">
    <property type="entry name" value="MGH1-like_GH"/>
    <property type="match status" value="1"/>
</dbReference>
<feature type="domain" description="Putative glycogen debranching enzyme N-terminal" evidence="1">
    <location>
        <begin position="22"/>
        <end position="200"/>
    </location>
</feature>
<dbReference type="KEGG" id="bcv:Bcav_1957"/>
<gene>
    <name evidence="3" type="ordered locus">Bcav_1957</name>
</gene>
<dbReference type="InterPro" id="IPR008928">
    <property type="entry name" value="6-hairpin_glycosidase_sf"/>
</dbReference>
<dbReference type="InterPro" id="IPR012341">
    <property type="entry name" value="6hp_glycosidase-like_sf"/>
</dbReference>
<dbReference type="Gene3D" id="1.50.10.10">
    <property type="match status" value="1"/>
</dbReference>
<name>C5C5M1_BEUC1</name>
<keyword evidence="4" id="KW-1185">Reference proteome</keyword>
<dbReference type="AlphaFoldDB" id="C5C5M1"/>
<feature type="domain" description="Mannosylglycerate hydrolase MGH1-like glycoside hydrolase" evidence="2">
    <location>
        <begin position="359"/>
        <end position="582"/>
    </location>
</feature>
<evidence type="ECO:0000313" key="3">
    <source>
        <dbReference type="EMBL" id="ACQ80212.1"/>
    </source>
</evidence>
<reference evidence="3 4" key="1">
    <citation type="journal article" date="2009" name="Stand. Genomic Sci.">
        <title>Complete genome sequence of Beutenbergia cavernae type strain (HKI 0122).</title>
        <authorList>
            <person name="Land M."/>
            <person name="Pukall R."/>
            <person name="Abt B."/>
            <person name="Goker M."/>
            <person name="Rohde M."/>
            <person name="Glavina Del Rio T."/>
            <person name="Tice H."/>
            <person name="Copeland A."/>
            <person name="Cheng J.F."/>
            <person name="Lucas S."/>
            <person name="Chen F."/>
            <person name="Nolan M."/>
            <person name="Bruce D."/>
            <person name="Goodwin L."/>
            <person name="Pitluck S."/>
            <person name="Ivanova N."/>
            <person name="Mavromatis K."/>
            <person name="Ovchinnikova G."/>
            <person name="Pati A."/>
            <person name="Chen A."/>
            <person name="Palaniappan K."/>
            <person name="Hauser L."/>
            <person name="Chang Y.J."/>
            <person name="Jefferies C.C."/>
            <person name="Saunders E."/>
            <person name="Brettin T."/>
            <person name="Detter J.C."/>
            <person name="Han C."/>
            <person name="Chain P."/>
            <person name="Bristow J."/>
            <person name="Eisen J.A."/>
            <person name="Markowitz V."/>
            <person name="Hugenholtz P."/>
            <person name="Kyrpides N.C."/>
            <person name="Klenk H.P."/>
            <person name="Lapidus A."/>
        </authorList>
    </citation>
    <scope>NUCLEOTIDE SEQUENCE [LARGE SCALE GENOMIC DNA]</scope>
    <source>
        <strain evidence="4">ATCC BAA-8 / DSM 12333 / NBRC 16432</strain>
    </source>
</reference>
<dbReference type="HOGENOM" id="CLU_019216_1_0_11"/>
<accession>C5C5M1</accession>
<sequence>MATQVGTPRQPFLDSLVVALAAPTQAWSGADGQIRHGGAHGVFHGDVRALARAELLVAGEEPEVIAAGPQGRGRVHVVALARGIDAAGADPTVRLDRVRRVEPGAVREDITVTCAVPGTARGRLEIVLGSDLADMDAVKAGRTPALLPVHADGDRLTWAAAGVSVAVEAPGAVVDARDLAAPRIAWDVEVTQRAPVTLSWTLTATDSAAVVVPARGPVPWSAPTLEADDHRLAPWLERSLEDLASLRMATTELPDDEFLAAGAPWFFTLFGRDSLWAARMLLPLGTGLARGTLRTLAAGRGRREDAATGEQPGKVLHEVRRAGIGIDDGARLPPVYFGTIDATPLWIVLLRDAWRWGLPADDVAELLPALEDTLGWLDAQVSDSDGVAGFLRYEDRTGAGLANQGWKDSGDSVQWRSGELAQPPIALAEVQAYAYEAALAGAELLAAFDRPGADAWRDWADRLARRFRSAFWVTVDGERYPAIALDATGSAVDSLTSNLGHLLGTGLLDADEERVVASHLTDPRLDSGYGLRTLAAGSGGYWPLRYHGGAVWPHDTAIAVRGLARAGFAAEAEHLASGLVRAAPDLDYRLPELWSGDAAGTVPTVVPYPAACRPQAWSAAGAVAVLQSVLGIEADVPAGVVRVRARPGPLGALAWGGLRAGNGVLDVARAADGRVTARAEGDGVEVRVE</sequence>
<proteinExistence type="predicted"/>
<evidence type="ECO:0000259" key="2">
    <source>
        <dbReference type="Pfam" id="PF22422"/>
    </source>
</evidence>
<dbReference type="EMBL" id="CP001618">
    <property type="protein sequence ID" value="ACQ80212.1"/>
    <property type="molecule type" value="Genomic_DNA"/>
</dbReference>
<dbReference type="Pfam" id="PF14742">
    <property type="entry name" value="GDE_N_bis"/>
    <property type="match status" value="1"/>
</dbReference>
<organism evidence="3 4">
    <name type="scientific">Beutenbergia cavernae (strain ATCC BAA-8 / DSM 12333 / CCUG 43141 / JCM 11478 / NBRC 16432 / NCIMB 13614 / HKI 0122)</name>
    <dbReference type="NCBI Taxonomy" id="471853"/>
    <lineage>
        <taxon>Bacteria</taxon>
        <taxon>Bacillati</taxon>
        <taxon>Actinomycetota</taxon>
        <taxon>Actinomycetes</taxon>
        <taxon>Micrococcales</taxon>
        <taxon>Beutenbergiaceae</taxon>
        <taxon>Beutenbergia</taxon>
    </lineage>
</organism>
<dbReference type="OrthoDB" id="9759959at2"/>
<dbReference type="STRING" id="471853.Bcav_1957"/>